<dbReference type="PANTHER" id="PTHR10177">
    <property type="entry name" value="CYCLINS"/>
    <property type="match status" value="1"/>
</dbReference>
<feature type="domain" description="Cyclin-like" evidence="7">
    <location>
        <begin position="258"/>
        <end position="342"/>
    </location>
</feature>
<dbReference type="InterPro" id="IPR006671">
    <property type="entry name" value="Cyclin_N"/>
</dbReference>
<evidence type="ECO:0000259" key="7">
    <source>
        <dbReference type="SMART" id="SM00385"/>
    </source>
</evidence>
<reference evidence="9 10" key="1">
    <citation type="submission" date="2024-05" db="EMBL/GenBank/DDBJ databases">
        <title>Haplotype-resolved chromosome-level genome assembly of Huyou (Citrus changshanensis).</title>
        <authorList>
            <person name="Miao C."/>
            <person name="Chen W."/>
            <person name="Wu Y."/>
            <person name="Wang L."/>
            <person name="Zhao S."/>
            <person name="Grierson D."/>
            <person name="Xu C."/>
            <person name="Chen K."/>
        </authorList>
    </citation>
    <scope>NUCLEOTIDE SEQUENCE [LARGE SCALE GENOMIC DNA]</scope>
    <source>
        <strain evidence="9">01-14</strain>
        <tissue evidence="9">Leaf</tissue>
    </source>
</reference>
<evidence type="ECO:0000313" key="9">
    <source>
        <dbReference type="EMBL" id="KAK9229233.1"/>
    </source>
</evidence>
<dbReference type="Gene3D" id="1.10.472.10">
    <property type="entry name" value="Cyclin-like"/>
    <property type="match status" value="2"/>
</dbReference>
<evidence type="ECO:0000256" key="3">
    <source>
        <dbReference type="ARBA" id="ARBA00023127"/>
    </source>
</evidence>
<dbReference type="GO" id="GO:0051301">
    <property type="term" value="P:cell division"/>
    <property type="evidence" value="ECO:0007669"/>
    <property type="project" value="UniProtKB-KW"/>
</dbReference>
<dbReference type="CDD" id="cd20506">
    <property type="entry name" value="CYCLIN_AtCycA-like_rpt2"/>
    <property type="match status" value="1"/>
</dbReference>
<dbReference type="EMBL" id="JBCGBO010000001">
    <property type="protein sequence ID" value="KAK9229233.1"/>
    <property type="molecule type" value="Genomic_DNA"/>
</dbReference>
<dbReference type="FunFam" id="1.10.472.10:FF:000167">
    <property type="entry name" value="Mitotic cyclin 6"/>
    <property type="match status" value="1"/>
</dbReference>
<evidence type="ECO:0000256" key="1">
    <source>
        <dbReference type="ARBA" id="ARBA00006955"/>
    </source>
</evidence>
<accession>A0AAP0MY66</accession>
<keyword evidence="4" id="KW-0131">Cell cycle</keyword>
<dbReference type="Pfam" id="PF00134">
    <property type="entry name" value="Cyclin_N"/>
    <property type="match status" value="1"/>
</dbReference>
<keyword evidence="10" id="KW-1185">Reference proteome</keyword>
<dbReference type="InterPro" id="IPR004367">
    <property type="entry name" value="Cyclin_C-dom"/>
</dbReference>
<protein>
    <recommendedName>
        <fullName evidence="11">B-like cyclin</fullName>
    </recommendedName>
</protein>
<feature type="domain" description="Cyclin-like" evidence="7">
    <location>
        <begin position="355"/>
        <end position="443"/>
    </location>
</feature>
<dbReference type="Proteomes" id="UP001428341">
    <property type="component" value="Unassembled WGS sequence"/>
</dbReference>
<evidence type="ECO:0000256" key="2">
    <source>
        <dbReference type="ARBA" id="ARBA00022618"/>
    </source>
</evidence>
<proteinExistence type="inferred from homology"/>
<evidence type="ECO:0000313" key="10">
    <source>
        <dbReference type="Proteomes" id="UP001428341"/>
    </source>
</evidence>
<organism evidence="9 10">
    <name type="scientific">Citrus x changshan-huyou</name>
    <dbReference type="NCBI Taxonomy" id="2935761"/>
    <lineage>
        <taxon>Eukaryota</taxon>
        <taxon>Viridiplantae</taxon>
        <taxon>Streptophyta</taxon>
        <taxon>Embryophyta</taxon>
        <taxon>Tracheophyta</taxon>
        <taxon>Spermatophyta</taxon>
        <taxon>Magnoliopsida</taxon>
        <taxon>eudicotyledons</taxon>
        <taxon>Gunneridae</taxon>
        <taxon>Pentapetalae</taxon>
        <taxon>rosids</taxon>
        <taxon>malvids</taxon>
        <taxon>Sapindales</taxon>
        <taxon>Rutaceae</taxon>
        <taxon>Aurantioideae</taxon>
        <taxon>Citrus</taxon>
    </lineage>
</organism>
<sequence>MKKQSSIAANVGDSTGIMTRSRAATLSSQSSGFVASSRAPSVQTRKRVLRENPKKAASDENNIIVTDNPCRQHKRRAVLQDVTNVCCENSYRSFFHAAKIQPKNSKQAKNGQAQISKVAPSVSVKVQHVQANSKTRINKGTVKAGHKPVELSTSLGADMTVQLGSVNECTRGNQRPSELQICTKKVEKDNFSGKLMTSCYPDHVDIDSDHTDPQLCSLYAADIYSNLQVAELNRRPFPNFMETVQHDITQAMRGILVDWLVEVSEEYKLVPDTLYMTVYLIDWFLCQNYIERQRLQLLGITCMLIASKYEEICAPRVEEFCFITDNTYSREEVLKMESQVLKCLGFQLFVPTTKTFLRRFLRAAQVSYKSPSLELECLANFLAELSLVDYGFLKFIPSIIAASAVFLARWTMDQSSHPWNATLEHYTSYKASDLKVSAFALQDLQLNTNGCPLNAIRMKYRQEKVTTINDTQGSDAFRITFPLTSIHLSIVVNASNLNMWRLCLPRNYLKHYFREQVVDSSIFVRGC</sequence>
<dbReference type="Pfam" id="PF02984">
    <property type="entry name" value="Cyclin_C"/>
    <property type="match status" value="1"/>
</dbReference>
<dbReference type="InterPro" id="IPR036915">
    <property type="entry name" value="Cyclin-like_sf"/>
</dbReference>
<dbReference type="InterPro" id="IPR013763">
    <property type="entry name" value="Cyclin-like_dom"/>
</dbReference>
<evidence type="ECO:0000259" key="8">
    <source>
        <dbReference type="SMART" id="SM01332"/>
    </source>
</evidence>
<comment type="caution">
    <text evidence="9">The sequence shown here is derived from an EMBL/GenBank/DDBJ whole genome shotgun (WGS) entry which is preliminary data.</text>
</comment>
<gene>
    <name evidence="9" type="ORF">WN944_022192</name>
</gene>
<evidence type="ECO:0008006" key="11">
    <source>
        <dbReference type="Google" id="ProtNLM"/>
    </source>
</evidence>
<dbReference type="SUPFAM" id="SSF47954">
    <property type="entry name" value="Cyclin-like"/>
    <property type="match status" value="2"/>
</dbReference>
<comment type="similarity">
    <text evidence="1">Belongs to the cyclin family. Cyclin AB subfamily.</text>
</comment>
<evidence type="ECO:0000256" key="6">
    <source>
        <dbReference type="SAM" id="MobiDB-lite"/>
    </source>
</evidence>
<dbReference type="FunFam" id="1.10.472.10:FF:000013">
    <property type="entry name" value="Cyclin A1"/>
    <property type="match status" value="1"/>
</dbReference>
<dbReference type="CDD" id="cd20562">
    <property type="entry name" value="CYCLIN_AtCycA_like_rpt1"/>
    <property type="match status" value="1"/>
</dbReference>
<keyword evidence="3 5" id="KW-0195">Cyclin</keyword>
<dbReference type="SMART" id="SM01332">
    <property type="entry name" value="Cyclin_C"/>
    <property type="match status" value="1"/>
</dbReference>
<feature type="domain" description="Cyclin C-terminal" evidence="8">
    <location>
        <begin position="351"/>
        <end position="471"/>
    </location>
</feature>
<feature type="compositionally biased region" description="Polar residues" evidence="6">
    <location>
        <begin position="1"/>
        <end position="43"/>
    </location>
</feature>
<evidence type="ECO:0000256" key="5">
    <source>
        <dbReference type="RuleBase" id="RU000383"/>
    </source>
</evidence>
<dbReference type="AlphaFoldDB" id="A0AAP0MY66"/>
<dbReference type="InterPro" id="IPR039361">
    <property type="entry name" value="Cyclin"/>
</dbReference>
<keyword evidence="2" id="KW-0132">Cell division</keyword>
<dbReference type="SMART" id="SM00385">
    <property type="entry name" value="CYCLIN"/>
    <property type="match status" value="2"/>
</dbReference>
<evidence type="ECO:0000256" key="4">
    <source>
        <dbReference type="ARBA" id="ARBA00023306"/>
    </source>
</evidence>
<name>A0AAP0MY66_9ROSI</name>
<feature type="compositionally biased region" description="Basic and acidic residues" evidence="6">
    <location>
        <begin position="49"/>
        <end position="58"/>
    </location>
</feature>
<feature type="region of interest" description="Disordered" evidence="6">
    <location>
        <begin position="1"/>
        <end position="60"/>
    </location>
</feature>